<feature type="transmembrane region" description="Helical" evidence="1">
    <location>
        <begin position="135"/>
        <end position="159"/>
    </location>
</feature>
<dbReference type="RefSeq" id="WP_307568146.1">
    <property type="nucleotide sequence ID" value="NZ_JAUSQU010000001.1"/>
</dbReference>
<keyword evidence="1" id="KW-0472">Membrane</keyword>
<accession>A0ABT9QVP3</accession>
<comment type="caution">
    <text evidence="2">The sequence shown here is derived from an EMBL/GenBank/DDBJ whole genome shotgun (WGS) entry which is preliminary data.</text>
</comment>
<organism evidence="2 3">
    <name type="scientific">Streptosporangium lutulentum</name>
    <dbReference type="NCBI Taxonomy" id="1461250"/>
    <lineage>
        <taxon>Bacteria</taxon>
        <taxon>Bacillati</taxon>
        <taxon>Actinomycetota</taxon>
        <taxon>Actinomycetes</taxon>
        <taxon>Streptosporangiales</taxon>
        <taxon>Streptosporangiaceae</taxon>
        <taxon>Streptosporangium</taxon>
    </lineage>
</organism>
<evidence type="ECO:0000256" key="1">
    <source>
        <dbReference type="SAM" id="Phobius"/>
    </source>
</evidence>
<feature type="transmembrane region" description="Helical" evidence="1">
    <location>
        <begin position="61"/>
        <end position="81"/>
    </location>
</feature>
<evidence type="ECO:0000313" key="2">
    <source>
        <dbReference type="EMBL" id="MDP9849999.1"/>
    </source>
</evidence>
<feature type="transmembrane region" description="Helical" evidence="1">
    <location>
        <begin position="18"/>
        <end position="41"/>
    </location>
</feature>
<dbReference type="Proteomes" id="UP001225356">
    <property type="component" value="Unassembled WGS sequence"/>
</dbReference>
<evidence type="ECO:0000313" key="3">
    <source>
        <dbReference type="Proteomes" id="UP001225356"/>
    </source>
</evidence>
<gene>
    <name evidence="2" type="ORF">J2853_009210</name>
</gene>
<name>A0ABT9QVP3_9ACTN</name>
<keyword evidence="1" id="KW-0812">Transmembrane</keyword>
<protein>
    <submittedName>
        <fullName evidence="2">Cellobiose-specific phosphotransferase system component IIB</fullName>
    </submittedName>
</protein>
<feature type="transmembrane region" description="Helical" evidence="1">
    <location>
        <begin position="93"/>
        <end position="115"/>
    </location>
</feature>
<reference evidence="2 3" key="1">
    <citation type="submission" date="2023-07" db="EMBL/GenBank/DDBJ databases">
        <title>Sequencing the genomes of 1000 actinobacteria strains.</title>
        <authorList>
            <person name="Klenk H.-P."/>
        </authorList>
    </citation>
    <scope>NUCLEOTIDE SEQUENCE [LARGE SCALE GENOMIC DNA]</scope>
    <source>
        <strain evidence="2 3">DSM 46740</strain>
    </source>
</reference>
<keyword evidence="1" id="KW-1133">Transmembrane helix</keyword>
<keyword evidence="3" id="KW-1185">Reference proteome</keyword>
<dbReference type="EMBL" id="JAUSQU010000001">
    <property type="protein sequence ID" value="MDP9849999.1"/>
    <property type="molecule type" value="Genomic_DNA"/>
</dbReference>
<sequence length="182" mass="19178">MTSSVADLRLHYRDHAGLVLLLMAAWGFGNLYEAVTVIPWLATLPPGSAAGQLEIGSPLFYFLPIAVCLLVLAWALVIRLVRGGADRVMPGSVRSAGTAAVLVTLAGVTTVMLVTTVNPAFHDTTATVDAVQTTLLIWEIGNALRMTLMASAAVCLLAWRIRLADVAAVQAGPSRVDGQGDR</sequence>
<proteinExistence type="predicted"/>